<comment type="function">
    <text evidence="6">DNA-binding transcription regulator that regulates endothelial cell proliferation and G1/S cell-cycle progression. Specifically binds the 5'-[AT]NTNN[GT]GGCA[AGT]-3' core DNA sequence and acts by modulating expression of pRB-E2F cell-cycle target genes.</text>
</comment>
<dbReference type="AlphaFoldDB" id="A0A5C6NJY1"/>
<comment type="subcellular location">
    <subcellularLocation>
        <location evidence="6">Nucleus</location>
        <location evidence="6">Nucleoplasm</location>
    </subcellularLocation>
</comment>
<dbReference type="PANTHER" id="PTHR46600">
    <property type="entry name" value="THAP DOMAIN-CONTAINING"/>
    <property type="match status" value="1"/>
</dbReference>
<dbReference type="Gene3D" id="6.20.210.20">
    <property type="entry name" value="THAP domain"/>
    <property type="match status" value="1"/>
</dbReference>
<proteinExistence type="inferred from homology"/>
<evidence type="ECO:0000259" key="8">
    <source>
        <dbReference type="PROSITE" id="PS50950"/>
    </source>
</evidence>
<keyword evidence="1" id="KW-0479">Metal-binding</keyword>
<dbReference type="PROSITE" id="PS50950">
    <property type="entry name" value="ZF_THAP"/>
    <property type="match status" value="1"/>
</dbReference>
<dbReference type="InterPro" id="IPR006612">
    <property type="entry name" value="THAP_Znf"/>
</dbReference>
<dbReference type="GO" id="GO:0005654">
    <property type="term" value="C:nucleoplasm"/>
    <property type="evidence" value="ECO:0007669"/>
    <property type="project" value="UniProtKB-SubCell"/>
</dbReference>
<evidence type="ECO:0000256" key="5">
    <source>
        <dbReference type="PROSITE-ProRule" id="PRU00309"/>
    </source>
</evidence>
<gene>
    <name evidence="9" type="ORF">D4764_20G0009730</name>
</gene>
<dbReference type="GO" id="GO:0001935">
    <property type="term" value="P:endothelial cell proliferation"/>
    <property type="evidence" value="ECO:0007669"/>
    <property type="project" value="UniProtKB-UniRule"/>
</dbReference>
<name>A0A5C6NJY1_9TELE</name>
<dbReference type="InterPro" id="IPR038441">
    <property type="entry name" value="THAP_Znf_sf"/>
</dbReference>
<feature type="domain" description="THAP-type" evidence="8">
    <location>
        <begin position="1"/>
        <end position="81"/>
    </location>
</feature>
<keyword evidence="6" id="KW-0805">Transcription regulation</keyword>
<evidence type="ECO:0000256" key="1">
    <source>
        <dbReference type="ARBA" id="ARBA00022723"/>
    </source>
</evidence>
<feature type="coiled-coil region" evidence="7">
    <location>
        <begin position="290"/>
        <end position="324"/>
    </location>
</feature>
<comment type="caution">
    <text evidence="9">The sequence shown here is derived from an EMBL/GenBank/DDBJ whole genome shotgun (WGS) entry which is preliminary data.</text>
</comment>
<keyword evidence="6" id="KW-0539">Nucleus</keyword>
<evidence type="ECO:0000256" key="6">
    <source>
        <dbReference type="RuleBase" id="RU369073"/>
    </source>
</evidence>
<keyword evidence="6" id="KW-0131">Cell cycle</keyword>
<dbReference type="Pfam" id="PF05485">
    <property type="entry name" value="THAP"/>
    <property type="match status" value="1"/>
</dbReference>
<sequence length="338" mass="39573">MVQTCSAYGCKNRYDKDRDISFHKFPLARPIICGKWVAALRRNNFKPTKYSNICSQHFTKDCFKSECNNRVLKDNAVPSLFTFNLNIKRLPADYQERVAIFRTYCRDKITAPSHITNMDEIPLTFNIPLTHKAEKKWRYAQRDTRSRRSPWFLAATETDRALGDGRRTLLHKDYEAAAGKLCHHMRVDCRHMGYDTVFMYCKSFHKINAEPEPSEPLDHHFPSEIHFPDLCLPLTPSDLAEDDLEEEEACSNLIDIQNDTAVVSCDHNYTADETNRNWEAEREWTQQKRINHLEGQVRSLRKKLKTMQQKCRRQDRKLKRMKAAITATEIFHGPAFSK</sequence>
<dbReference type="PANTHER" id="PTHR46600:SF7">
    <property type="entry name" value="SI:DKEY-228B2.6-RELATED"/>
    <property type="match status" value="1"/>
</dbReference>
<dbReference type="SMART" id="SM00980">
    <property type="entry name" value="THAP"/>
    <property type="match status" value="1"/>
</dbReference>
<evidence type="ECO:0000313" key="9">
    <source>
        <dbReference type="EMBL" id="TWW66941.1"/>
    </source>
</evidence>
<keyword evidence="2 5" id="KW-0863">Zinc-finger</keyword>
<dbReference type="GO" id="GO:0000978">
    <property type="term" value="F:RNA polymerase II cis-regulatory region sequence-specific DNA binding"/>
    <property type="evidence" value="ECO:0007669"/>
    <property type="project" value="TreeGrafter"/>
</dbReference>
<reference evidence="9 10" key="1">
    <citation type="submission" date="2019-04" db="EMBL/GenBank/DDBJ databases">
        <title>Chromosome genome assembly for Takifugu flavidus.</title>
        <authorList>
            <person name="Xiao S."/>
        </authorList>
    </citation>
    <scope>NUCLEOTIDE SEQUENCE [LARGE SCALE GENOMIC DNA]</scope>
    <source>
        <strain evidence="9">HTHZ2018</strain>
        <tissue evidence="9">Muscle</tissue>
    </source>
</reference>
<dbReference type="SUPFAM" id="SSF57716">
    <property type="entry name" value="Glucocorticoid receptor-like (DNA-binding domain)"/>
    <property type="match status" value="1"/>
</dbReference>
<evidence type="ECO:0000313" key="10">
    <source>
        <dbReference type="Proteomes" id="UP000324091"/>
    </source>
</evidence>
<evidence type="ECO:0000256" key="3">
    <source>
        <dbReference type="ARBA" id="ARBA00022833"/>
    </source>
</evidence>
<keyword evidence="6 7" id="KW-0175">Coiled coil</keyword>
<keyword evidence="10" id="KW-1185">Reference proteome</keyword>
<keyword evidence="3" id="KW-0862">Zinc</keyword>
<comment type="similarity">
    <text evidence="6">Belongs to the THAP1 family.</text>
</comment>
<evidence type="ECO:0000256" key="4">
    <source>
        <dbReference type="ARBA" id="ARBA00023125"/>
    </source>
</evidence>
<dbReference type="GO" id="GO:0006357">
    <property type="term" value="P:regulation of transcription by RNA polymerase II"/>
    <property type="evidence" value="ECO:0007669"/>
    <property type="project" value="TreeGrafter"/>
</dbReference>
<evidence type="ECO:0000256" key="2">
    <source>
        <dbReference type="ARBA" id="ARBA00022771"/>
    </source>
</evidence>
<protein>
    <recommendedName>
        <fullName evidence="6">THAP domain-containing protein 1</fullName>
    </recommendedName>
</protein>
<dbReference type="Proteomes" id="UP000324091">
    <property type="component" value="Chromosome 20"/>
</dbReference>
<dbReference type="SMART" id="SM00692">
    <property type="entry name" value="DM3"/>
    <property type="match status" value="1"/>
</dbReference>
<dbReference type="GO" id="GO:0008270">
    <property type="term" value="F:zinc ion binding"/>
    <property type="evidence" value="ECO:0007669"/>
    <property type="project" value="UniProtKB-KW"/>
</dbReference>
<organism evidence="9 10">
    <name type="scientific">Takifugu flavidus</name>
    <name type="common">sansaifugu</name>
    <dbReference type="NCBI Taxonomy" id="433684"/>
    <lineage>
        <taxon>Eukaryota</taxon>
        <taxon>Metazoa</taxon>
        <taxon>Chordata</taxon>
        <taxon>Craniata</taxon>
        <taxon>Vertebrata</taxon>
        <taxon>Euteleostomi</taxon>
        <taxon>Actinopterygii</taxon>
        <taxon>Neopterygii</taxon>
        <taxon>Teleostei</taxon>
        <taxon>Neoteleostei</taxon>
        <taxon>Acanthomorphata</taxon>
        <taxon>Eupercaria</taxon>
        <taxon>Tetraodontiformes</taxon>
        <taxon>Tetradontoidea</taxon>
        <taxon>Tetraodontidae</taxon>
        <taxon>Takifugu</taxon>
    </lineage>
</organism>
<dbReference type="InterPro" id="IPR026516">
    <property type="entry name" value="THAP1/10"/>
</dbReference>
<dbReference type="GO" id="GO:0003700">
    <property type="term" value="F:DNA-binding transcription factor activity"/>
    <property type="evidence" value="ECO:0007669"/>
    <property type="project" value="UniProtKB-UniRule"/>
</dbReference>
<dbReference type="EMBL" id="RHFK02000013">
    <property type="protein sequence ID" value="TWW66941.1"/>
    <property type="molecule type" value="Genomic_DNA"/>
</dbReference>
<accession>A0A5C6NJY1</accession>
<keyword evidence="6" id="KW-0804">Transcription</keyword>
<evidence type="ECO:0000256" key="7">
    <source>
        <dbReference type="SAM" id="Coils"/>
    </source>
</evidence>
<keyword evidence="4 5" id="KW-0238">DNA-binding</keyword>